<sequence>MSVFSIYSKSGLSVGMNTSSILIASKNAIKGQVKKKLKYFLDTFHGDRSVPALKELEKINDRSEVDMGLTTLANNIFIKSENEISSERYRDFLKRFELDTCYYDVSRYLHNEQYEQASILAIQKFDILSRQDFIDKEKLVFQLKLHSLLIMASDRNDTFLVIDLIDKLSQYNLITNQNYSFLISSAIKYKNEEILCKLIEFMKTGDFNDTTLVQIFDCLIDKRKSTEALSLISHIRSNNLKTLTCLKYVATFDSLEMFVILNNLYNDGCLEVTYDDLPPEYLSISGLRDFEMLGELCSKLLPTMETKMKEILLFSILSSINNKDVPIDSSLYILNYCKDHEVKLNHKHKDIIFQQLSKYPLKITSLRLYQYFKINGFEITPSNYQNLLACHMNGTEIDTALYVLVEYLYKYHKLSDSMLIYLKDLITIVPDPRLNAFLSYTSLQDLKDLINYDYIAENAENERDRSKVDFNPIARFKPYSYSDDIRNAQFFKG</sequence>
<gene>
    <name evidence="1" type="ORF">CANINC_002203</name>
</gene>
<dbReference type="GO" id="GO:1990904">
    <property type="term" value="C:ribonucleoprotein complex"/>
    <property type="evidence" value="ECO:0007669"/>
    <property type="project" value="InterPro"/>
</dbReference>
<dbReference type="Proteomes" id="UP000307173">
    <property type="component" value="Unassembled WGS sequence"/>
</dbReference>
<comment type="caution">
    <text evidence="1">The sequence shown here is derived from an EMBL/GenBank/DDBJ whole genome shotgun (WGS) entry which is preliminary data.</text>
</comment>
<dbReference type="AlphaFoldDB" id="A0A4T0X236"/>
<dbReference type="InterPro" id="IPR025694">
    <property type="entry name" value="MNE1"/>
</dbReference>
<protein>
    <submittedName>
        <fullName evidence="1">Uncharacterized protein</fullName>
    </submittedName>
</protein>
<keyword evidence="2" id="KW-1185">Reference proteome</keyword>
<name>A0A4T0X236_9ASCO</name>
<dbReference type="OrthoDB" id="3992935at2759"/>
<accession>A0A4T0X236</accession>
<dbReference type="EMBL" id="SELW01000355">
    <property type="protein sequence ID" value="TID28935.1"/>
    <property type="molecule type" value="Genomic_DNA"/>
</dbReference>
<dbReference type="Pfam" id="PF13762">
    <property type="entry name" value="MNE1"/>
    <property type="match status" value="1"/>
</dbReference>
<evidence type="ECO:0000313" key="1">
    <source>
        <dbReference type="EMBL" id="TID28935.1"/>
    </source>
</evidence>
<organism evidence="1 2">
    <name type="scientific">Pichia inconspicua</name>
    <dbReference type="NCBI Taxonomy" id="52247"/>
    <lineage>
        <taxon>Eukaryota</taxon>
        <taxon>Fungi</taxon>
        <taxon>Dikarya</taxon>
        <taxon>Ascomycota</taxon>
        <taxon>Saccharomycotina</taxon>
        <taxon>Pichiomycetes</taxon>
        <taxon>Pichiales</taxon>
        <taxon>Pichiaceae</taxon>
        <taxon>Pichia</taxon>
    </lineage>
</organism>
<reference evidence="1 2" key="1">
    <citation type="journal article" date="2019" name="Front. Genet.">
        <title>Whole-Genome Sequencing of the Opportunistic Yeast Pathogen Candida inconspicua Uncovers Its Hybrid Origin.</title>
        <authorList>
            <person name="Mixao V."/>
            <person name="Hansen A.P."/>
            <person name="Saus E."/>
            <person name="Boekhout T."/>
            <person name="Lass-Florl C."/>
            <person name="Gabaldon T."/>
        </authorList>
    </citation>
    <scope>NUCLEOTIDE SEQUENCE [LARGE SCALE GENOMIC DNA]</scope>
    <source>
        <strain evidence="1 2">CBS 180</strain>
    </source>
</reference>
<dbReference type="GO" id="GO:0000372">
    <property type="term" value="P:Group I intron splicing"/>
    <property type="evidence" value="ECO:0007669"/>
    <property type="project" value="InterPro"/>
</dbReference>
<proteinExistence type="predicted"/>
<evidence type="ECO:0000313" key="2">
    <source>
        <dbReference type="Proteomes" id="UP000307173"/>
    </source>
</evidence>